<proteinExistence type="predicted"/>
<dbReference type="WBParaSite" id="Pan_g8443.t1">
    <property type="protein sequence ID" value="Pan_g8443.t1"/>
    <property type="gene ID" value="Pan_g8443"/>
</dbReference>
<feature type="chain" id="PRO_5028841148" evidence="1">
    <location>
        <begin position="20"/>
        <end position="67"/>
    </location>
</feature>
<evidence type="ECO:0000256" key="1">
    <source>
        <dbReference type="SAM" id="SignalP"/>
    </source>
</evidence>
<reference evidence="4" key="2">
    <citation type="submission" date="2020-10" db="UniProtKB">
        <authorList>
            <consortium name="WormBaseParasite"/>
        </authorList>
    </citation>
    <scope>IDENTIFICATION</scope>
</reference>
<reference evidence="3" key="1">
    <citation type="journal article" date="2013" name="Genetics">
        <title>The draft genome and transcriptome of Panagrellus redivivus are shaped by the harsh demands of a free-living lifestyle.</title>
        <authorList>
            <person name="Srinivasan J."/>
            <person name="Dillman A.R."/>
            <person name="Macchietto M.G."/>
            <person name="Heikkinen L."/>
            <person name="Lakso M."/>
            <person name="Fracchia K.M."/>
            <person name="Antoshechkin I."/>
            <person name="Mortazavi A."/>
            <person name="Wong G."/>
            <person name="Sternberg P.W."/>
        </authorList>
    </citation>
    <scope>NUCLEOTIDE SEQUENCE [LARGE SCALE GENOMIC DNA]</scope>
    <source>
        <strain evidence="3">MT8872</strain>
    </source>
</reference>
<protein>
    <submittedName>
        <fullName evidence="4">ShKT domain-containing protein</fullName>
    </submittedName>
</protein>
<dbReference type="Proteomes" id="UP000492821">
    <property type="component" value="Unassembled WGS sequence"/>
</dbReference>
<dbReference type="Pfam" id="PF01549">
    <property type="entry name" value="ShK"/>
    <property type="match status" value="1"/>
</dbReference>
<name>A0A7E4W8U0_PANRE</name>
<evidence type="ECO:0000313" key="4">
    <source>
        <dbReference type="WBParaSite" id="Pan_g8443.t1"/>
    </source>
</evidence>
<feature type="domain" description="ShKT" evidence="2">
    <location>
        <begin position="30"/>
        <end position="67"/>
    </location>
</feature>
<dbReference type="InterPro" id="IPR003582">
    <property type="entry name" value="ShKT_dom"/>
</dbReference>
<organism evidence="3 4">
    <name type="scientific">Panagrellus redivivus</name>
    <name type="common">Microworm</name>
    <dbReference type="NCBI Taxonomy" id="6233"/>
    <lineage>
        <taxon>Eukaryota</taxon>
        <taxon>Metazoa</taxon>
        <taxon>Ecdysozoa</taxon>
        <taxon>Nematoda</taxon>
        <taxon>Chromadorea</taxon>
        <taxon>Rhabditida</taxon>
        <taxon>Tylenchina</taxon>
        <taxon>Panagrolaimomorpha</taxon>
        <taxon>Panagrolaimoidea</taxon>
        <taxon>Panagrolaimidae</taxon>
        <taxon>Panagrellus</taxon>
    </lineage>
</organism>
<evidence type="ECO:0000259" key="2">
    <source>
        <dbReference type="Pfam" id="PF01549"/>
    </source>
</evidence>
<dbReference type="Gene3D" id="1.10.10.1940">
    <property type="match status" value="1"/>
</dbReference>
<sequence length="67" mass="7274">MQFLRVVFVALAFVLAVFGATTTPTVQIGPCIDAAGTAICRNVAKDCDSIRFRKLLREQCQATCGYC</sequence>
<accession>A0A7E4W8U0</accession>
<evidence type="ECO:0000313" key="3">
    <source>
        <dbReference type="Proteomes" id="UP000492821"/>
    </source>
</evidence>
<keyword evidence="3" id="KW-1185">Reference proteome</keyword>
<feature type="signal peptide" evidence="1">
    <location>
        <begin position="1"/>
        <end position="19"/>
    </location>
</feature>
<keyword evidence="1" id="KW-0732">Signal</keyword>
<dbReference type="AlphaFoldDB" id="A0A7E4W8U0"/>